<evidence type="ECO:0008006" key="6">
    <source>
        <dbReference type="Google" id="ProtNLM"/>
    </source>
</evidence>
<feature type="domain" description="6-phosphogluconate dehydrogenase NADP-binding" evidence="1">
    <location>
        <begin position="4"/>
        <end position="158"/>
    </location>
</feature>
<dbReference type="RefSeq" id="WP_344060440.1">
    <property type="nucleotide sequence ID" value="NZ_BAAAPN010000002.1"/>
</dbReference>
<gene>
    <name evidence="4" type="ORF">GCM10009810_00580</name>
</gene>
<feature type="domain" description="3-hydroxyisobutyrate dehydrogenase-like NAD-binding" evidence="3">
    <location>
        <begin position="166"/>
        <end position="282"/>
    </location>
</feature>
<dbReference type="InterPro" id="IPR006115">
    <property type="entry name" value="6PGDH_NADP-bd"/>
</dbReference>
<dbReference type="InterPro" id="IPR008927">
    <property type="entry name" value="6-PGluconate_DH-like_C_sf"/>
</dbReference>
<evidence type="ECO:0000313" key="4">
    <source>
        <dbReference type="EMBL" id="GAA1743714.1"/>
    </source>
</evidence>
<comment type="caution">
    <text evidence="4">The sequence shown here is derived from an EMBL/GenBank/DDBJ whole genome shotgun (WGS) entry which is preliminary data.</text>
</comment>
<dbReference type="Pfam" id="PF11716">
    <property type="entry name" value="MDMPI_N"/>
    <property type="match status" value="1"/>
</dbReference>
<dbReference type="PANTHER" id="PTHR43580:SF2">
    <property type="entry name" value="CYTOKINE-LIKE NUCLEAR FACTOR N-PAC"/>
    <property type="match status" value="1"/>
</dbReference>
<organism evidence="4 5">
    <name type="scientific">Nostocoides vanveenii</name>
    <dbReference type="NCBI Taxonomy" id="330835"/>
    <lineage>
        <taxon>Bacteria</taxon>
        <taxon>Bacillati</taxon>
        <taxon>Actinomycetota</taxon>
        <taxon>Actinomycetes</taxon>
        <taxon>Micrococcales</taxon>
        <taxon>Intrasporangiaceae</taxon>
        <taxon>Nostocoides</taxon>
    </lineage>
</organism>
<dbReference type="InterPro" id="IPR034660">
    <property type="entry name" value="DinB/YfiT-like"/>
</dbReference>
<name>A0ABP4W034_9MICO</name>
<keyword evidence="5" id="KW-1185">Reference proteome</keyword>
<dbReference type="Proteomes" id="UP001501475">
    <property type="component" value="Unassembled WGS sequence"/>
</dbReference>
<evidence type="ECO:0000259" key="3">
    <source>
        <dbReference type="Pfam" id="PF14833"/>
    </source>
</evidence>
<dbReference type="Gene3D" id="1.10.1040.10">
    <property type="entry name" value="N-(1-d-carboxylethyl)-l-norvaline Dehydrogenase, domain 2"/>
    <property type="match status" value="1"/>
</dbReference>
<dbReference type="InterPro" id="IPR024344">
    <property type="entry name" value="MDMPI_metal-binding"/>
</dbReference>
<proteinExistence type="predicted"/>
<dbReference type="SUPFAM" id="SSF51735">
    <property type="entry name" value="NAD(P)-binding Rossmann-fold domains"/>
    <property type="match status" value="1"/>
</dbReference>
<dbReference type="SUPFAM" id="SSF109854">
    <property type="entry name" value="DinB/YfiT-like putative metalloenzymes"/>
    <property type="match status" value="1"/>
</dbReference>
<reference evidence="5" key="1">
    <citation type="journal article" date="2019" name="Int. J. Syst. Evol. Microbiol.">
        <title>The Global Catalogue of Microorganisms (GCM) 10K type strain sequencing project: providing services to taxonomists for standard genome sequencing and annotation.</title>
        <authorList>
            <consortium name="The Broad Institute Genomics Platform"/>
            <consortium name="The Broad Institute Genome Sequencing Center for Infectious Disease"/>
            <person name="Wu L."/>
            <person name="Ma J."/>
        </authorList>
    </citation>
    <scope>NUCLEOTIDE SEQUENCE [LARGE SCALE GENOMIC DNA]</scope>
    <source>
        <strain evidence="5">JCM 15591</strain>
    </source>
</reference>
<dbReference type="Gene3D" id="1.20.120.450">
    <property type="entry name" value="dinb family like domain"/>
    <property type="match status" value="1"/>
</dbReference>
<evidence type="ECO:0000313" key="5">
    <source>
        <dbReference type="Proteomes" id="UP001501475"/>
    </source>
</evidence>
<protein>
    <recommendedName>
        <fullName evidence="6">NAD(P)-dependent oxidoreductase</fullName>
    </recommendedName>
</protein>
<accession>A0ABP4W034</accession>
<dbReference type="SUPFAM" id="SSF48179">
    <property type="entry name" value="6-phosphogluconate dehydrogenase C-terminal domain-like"/>
    <property type="match status" value="1"/>
</dbReference>
<dbReference type="PANTHER" id="PTHR43580">
    <property type="entry name" value="OXIDOREDUCTASE GLYR1-RELATED"/>
    <property type="match status" value="1"/>
</dbReference>
<evidence type="ECO:0000259" key="1">
    <source>
        <dbReference type="Pfam" id="PF03446"/>
    </source>
</evidence>
<dbReference type="InterPro" id="IPR029154">
    <property type="entry name" value="HIBADH-like_NADP-bd"/>
</dbReference>
<dbReference type="InterPro" id="IPR013328">
    <property type="entry name" value="6PGD_dom2"/>
</dbReference>
<dbReference type="Pfam" id="PF14833">
    <property type="entry name" value="NAD_binding_11"/>
    <property type="match status" value="1"/>
</dbReference>
<dbReference type="Pfam" id="PF03446">
    <property type="entry name" value="NAD_binding_2"/>
    <property type="match status" value="1"/>
</dbReference>
<sequence length="472" mass="49562">MTSVGLIGLGIMGEPIARNLVASGLPLTIWNRSCAPVERLVALGAHAASSPGQLIATCEIVFVMFIDEKALDEVLGRGASGLDAFAGKSLVQLATTSPQYSAALGRDVLAAGGRYVEAPVSGSRLPAEAGELIGMLAGSRADVDQVEPLLAPACARIVRCGAVPAAMTTKLIVNHFLITMVSTLTETHLLAQRAGVDVEIVRDILDAGPMASAVSRAKLAKLSAGDLTAHSRLDNVRWLTERITDIALRARVPTPSLDISRRLLAETEARGHGALDPIAVIDTLAEWGPSAQLGDGGEAVANDAVRGEQDVRAWFRLASAGFQAVVRALPVSRLDDAGLGSWRLRDLLGHTTRAYLTIESYLAAPDIGGPRIASATDYFAAARTATDAASVAARGVAAGVELGAHPCDMALTIARRVEELVTTSSGDETVSTPFGRMRLADYLATRALELTVHSADLARAPRYRPPRRNPRG</sequence>
<dbReference type="InterPro" id="IPR036291">
    <property type="entry name" value="NAD(P)-bd_dom_sf"/>
</dbReference>
<dbReference type="InterPro" id="IPR051265">
    <property type="entry name" value="HIBADH-related_NP60_sf"/>
</dbReference>
<feature type="domain" description="Mycothiol-dependent maleylpyruvate isomerase metal-binding" evidence="2">
    <location>
        <begin position="339"/>
        <end position="458"/>
    </location>
</feature>
<evidence type="ECO:0000259" key="2">
    <source>
        <dbReference type="Pfam" id="PF11716"/>
    </source>
</evidence>
<dbReference type="Gene3D" id="3.40.50.720">
    <property type="entry name" value="NAD(P)-binding Rossmann-like Domain"/>
    <property type="match status" value="1"/>
</dbReference>
<dbReference type="EMBL" id="BAAAPN010000002">
    <property type="protein sequence ID" value="GAA1743714.1"/>
    <property type="molecule type" value="Genomic_DNA"/>
</dbReference>